<evidence type="ECO:0000256" key="4">
    <source>
        <dbReference type="ARBA" id="ARBA00022695"/>
    </source>
</evidence>
<reference evidence="10" key="1">
    <citation type="submission" date="2021-02" db="EMBL/GenBank/DDBJ databases">
        <authorList>
            <person name="Nowell W R."/>
        </authorList>
    </citation>
    <scope>NUCLEOTIDE SEQUENCE</scope>
</reference>
<dbReference type="InterPro" id="IPR019734">
    <property type="entry name" value="TPR_rpt"/>
</dbReference>
<dbReference type="SUPFAM" id="SSF56399">
    <property type="entry name" value="ADP-ribosylation"/>
    <property type="match status" value="1"/>
</dbReference>
<dbReference type="PROSITE" id="PS51996">
    <property type="entry name" value="TR_MART"/>
    <property type="match status" value="1"/>
</dbReference>
<evidence type="ECO:0000256" key="6">
    <source>
        <dbReference type="ARBA" id="ARBA00022803"/>
    </source>
</evidence>
<evidence type="ECO:0000256" key="9">
    <source>
        <dbReference type="RuleBase" id="RU361228"/>
    </source>
</evidence>
<evidence type="ECO:0000256" key="5">
    <source>
        <dbReference type="ARBA" id="ARBA00022737"/>
    </source>
</evidence>
<dbReference type="GO" id="GO:0016779">
    <property type="term" value="F:nucleotidyltransferase activity"/>
    <property type="evidence" value="ECO:0007669"/>
    <property type="project" value="UniProtKB-KW"/>
</dbReference>
<dbReference type="GO" id="GO:0106274">
    <property type="term" value="F:NAD+-protein-arginine ADP-ribosyltransferase activity"/>
    <property type="evidence" value="ECO:0007669"/>
    <property type="project" value="UniProtKB-EC"/>
</dbReference>
<evidence type="ECO:0000313" key="12">
    <source>
        <dbReference type="Proteomes" id="UP000663824"/>
    </source>
</evidence>
<dbReference type="Proteomes" id="UP000676336">
    <property type="component" value="Unassembled WGS sequence"/>
</dbReference>
<evidence type="ECO:0000256" key="1">
    <source>
        <dbReference type="ARBA" id="ARBA00009558"/>
    </source>
</evidence>
<dbReference type="Gene3D" id="3.90.176.10">
    <property type="entry name" value="Toxin ADP-ribosyltransferase, Chain A, domain 1"/>
    <property type="match status" value="1"/>
</dbReference>
<protein>
    <recommendedName>
        <fullName evidence="9">NAD(P)(+)--arginine ADP-ribosyltransferase</fullName>
        <ecNumber evidence="9">2.4.2.31</ecNumber>
    </recommendedName>
    <alternativeName>
        <fullName evidence="9">Mono(ADP-ribosyl)transferase</fullName>
    </alternativeName>
</protein>
<evidence type="ECO:0000256" key="8">
    <source>
        <dbReference type="PROSITE-ProRule" id="PRU00339"/>
    </source>
</evidence>
<evidence type="ECO:0000256" key="3">
    <source>
        <dbReference type="ARBA" id="ARBA00022679"/>
    </source>
</evidence>
<dbReference type="EMBL" id="CAJNRE010012759">
    <property type="protein sequence ID" value="CAF2113465.1"/>
    <property type="molecule type" value="Genomic_DNA"/>
</dbReference>
<dbReference type="InterPro" id="IPR000768">
    <property type="entry name" value="ART"/>
</dbReference>
<dbReference type="PANTHER" id="PTHR45641:SF19">
    <property type="entry name" value="NEPHROCYSTIN-3"/>
    <property type="match status" value="1"/>
</dbReference>
<dbReference type="Proteomes" id="UP000663824">
    <property type="component" value="Unassembled WGS sequence"/>
</dbReference>
<dbReference type="EMBL" id="CAJOBI010003796">
    <property type="protein sequence ID" value="CAF3980914.1"/>
    <property type="molecule type" value="Genomic_DNA"/>
</dbReference>
<keyword evidence="5" id="KW-0677">Repeat</keyword>
<dbReference type="Pfam" id="PF01129">
    <property type="entry name" value="ART"/>
    <property type="match status" value="1"/>
</dbReference>
<comment type="catalytic activity">
    <reaction evidence="7 9">
        <text>L-arginyl-[protein] + NAD(+) = N(omega)-(ADP-D-ribosyl)-L-arginyl-[protein] + nicotinamide + H(+)</text>
        <dbReference type="Rhea" id="RHEA:19149"/>
        <dbReference type="Rhea" id="RHEA-COMP:10532"/>
        <dbReference type="Rhea" id="RHEA-COMP:15087"/>
        <dbReference type="ChEBI" id="CHEBI:15378"/>
        <dbReference type="ChEBI" id="CHEBI:17154"/>
        <dbReference type="ChEBI" id="CHEBI:29965"/>
        <dbReference type="ChEBI" id="CHEBI:57540"/>
        <dbReference type="ChEBI" id="CHEBI:142554"/>
        <dbReference type="EC" id="2.4.2.31"/>
    </reaction>
</comment>
<dbReference type="PROSITE" id="PS50005">
    <property type="entry name" value="TPR"/>
    <property type="match status" value="1"/>
</dbReference>
<dbReference type="SMART" id="SM00028">
    <property type="entry name" value="TPR"/>
    <property type="match status" value="4"/>
</dbReference>
<sequence>MTDVRAQLAMHQTTAENADVTSEHKFCVNINQSTENIQLLWCDACCADDNSMTTITTDYDVQSMKEMFSALSPLARYFGDTDVCIEYIKSTDNNASIILVVSGSYASTVLSSIHNCRSVSIIFIFCESYEKYASLLTLYNKIINIYTEQEPLRSAITKKIDLLEKQILQFVVFNQRQKSIRDLTEKTFESFVFVLHSILLSILRQMIPDEHAKVHLISTCEHYYCNSKHDLKMIEHFRTTFKPEDAIKWYTNNCFLFRLLNKALRTEDVDLLFAFRYYINILCNALESEERKFSSNTTLTVYRGQKILKTEFELLRQRIGSFIATNGFVSTSLDADVALMFTGYGSPCPESLCIVLFEIQVDPSVESVIFALIEGESNFIDEKEVLFSLNAVFTIKSIDFDDKYQVWKVVMSPSDDGARYVNRFLEAAATAEDWKFYTPLTFYGHVLWYEFYQVDKGEAYFRRLVETLPSSHSDLPTVYYELGSIFHKKKDWSQALQNLIVAQDLLYTLNKGEAEMMALIWHAIGEAYKDKGDLNASLDYLQRALHVWKSDYEYVRKAHTIECIGQVYELISAIDHQNIISEYYSKALGVYQRILPFGNEKIINCLERIGHFYDVIGQFDRGLDHYKQASSSILMSTCQDASTFFIGLDHLMRNLKTRITNFGSESTLDPAFLLLNEIFTTRIHSIGEDENHPNIAFIIASMGDLCEKTQLLAKSVYYELALCKLELNCERNLLTIVFEYVKKLYIMYEQVQDYDNALKCLQRKLAIEKKYYEENHMDIIGTLFQIARIHIIMKSHPSVILEYVTKALTLYDSCERPEETQDIQFNLVQMLFFESRRLNNSLSTDENSARQ</sequence>
<dbReference type="SUPFAM" id="SSF48452">
    <property type="entry name" value="TPR-like"/>
    <property type="match status" value="1"/>
</dbReference>
<dbReference type="Gene3D" id="1.25.40.10">
    <property type="entry name" value="Tetratricopeptide repeat domain"/>
    <property type="match status" value="2"/>
</dbReference>
<name>A0A816UNK4_9BILA</name>
<proteinExistence type="inferred from homology"/>
<evidence type="ECO:0000313" key="10">
    <source>
        <dbReference type="EMBL" id="CAF2113465.1"/>
    </source>
</evidence>
<feature type="repeat" description="TPR" evidence="8">
    <location>
        <begin position="518"/>
        <end position="551"/>
    </location>
</feature>
<comment type="similarity">
    <text evidence="1 9">Belongs to the Arg-specific ADP-ribosyltransferase family.</text>
</comment>
<accession>A0A816UNK4</accession>
<evidence type="ECO:0000256" key="7">
    <source>
        <dbReference type="ARBA" id="ARBA00047597"/>
    </source>
</evidence>
<dbReference type="AlphaFoldDB" id="A0A816UNK4"/>
<keyword evidence="4" id="KW-0548">Nucleotidyltransferase</keyword>
<evidence type="ECO:0000256" key="2">
    <source>
        <dbReference type="ARBA" id="ARBA00022676"/>
    </source>
</evidence>
<evidence type="ECO:0000313" key="11">
    <source>
        <dbReference type="EMBL" id="CAF3980914.1"/>
    </source>
</evidence>
<gene>
    <name evidence="10" type="ORF">MBJ925_LOCUS24555</name>
    <name evidence="11" type="ORF">SMN809_LOCUS10851</name>
</gene>
<comment type="caution">
    <text evidence="10">The sequence shown here is derived from an EMBL/GenBank/DDBJ whole genome shotgun (WGS) entry which is preliminary data.</text>
</comment>
<dbReference type="EC" id="2.4.2.31" evidence="9"/>
<keyword evidence="2 9" id="KW-0328">Glycosyltransferase</keyword>
<dbReference type="PANTHER" id="PTHR45641">
    <property type="entry name" value="TETRATRICOPEPTIDE REPEAT PROTEIN (AFU_ORTHOLOGUE AFUA_6G03870)"/>
    <property type="match status" value="1"/>
</dbReference>
<organism evidence="10 12">
    <name type="scientific">Rotaria magnacalcarata</name>
    <dbReference type="NCBI Taxonomy" id="392030"/>
    <lineage>
        <taxon>Eukaryota</taxon>
        <taxon>Metazoa</taxon>
        <taxon>Spiralia</taxon>
        <taxon>Gnathifera</taxon>
        <taxon>Rotifera</taxon>
        <taxon>Eurotatoria</taxon>
        <taxon>Bdelloidea</taxon>
        <taxon>Philodinida</taxon>
        <taxon>Philodinidae</taxon>
        <taxon>Rotaria</taxon>
    </lineage>
</organism>
<keyword evidence="9" id="KW-0521">NADP</keyword>
<keyword evidence="6 8" id="KW-0802">TPR repeat</keyword>
<keyword evidence="3 9" id="KW-0808">Transferase</keyword>
<keyword evidence="9" id="KW-0520">NAD</keyword>
<dbReference type="InterPro" id="IPR011990">
    <property type="entry name" value="TPR-like_helical_dom_sf"/>
</dbReference>